<dbReference type="Proteomes" id="UP000290657">
    <property type="component" value="Unassembled WGS sequence"/>
</dbReference>
<dbReference type="AlphaFoldDB" id="A0A4Q0XU15"/>
<evidence type="ECO:0000313" key="2">
    <source>
        <dbReference type="Proteomes" id="UP000290657"/>
    </source>
</evidence>
<accession>A0A4Q0XU15</accession>
<dbReference type="RefSeq" id="WP_128996245.1">
    <property type="nucleotide sequence ID" value="NZ_PDKN01000004.1"/>
</dbReference>
<gene>
    <name evidence="1" type="ORF">CRV04_07635</name>
</gene>
<proteinExistence type="predicted"/>
<sequence>MKSLNGFKKLYFSLASIQAHSCAQKLHNKTILFKLLLTNVMKSSSEEDTEDDPPTLTEILLCSYINTTKPCHCDCLFKRKTRLAISLFKFIPRCPFYCTFFAFRRTGTHPPLSF</sequence>
<comment type="caution">
    <text evidence="1">The sequence shown here is derived from an EMBL/GenBank/DDBJ whole genome shotgun (WGS) entry which is preliminary data.</text>
</comment>
<organism evidence="1 2">
    <name type="scientific">Candidatus Marinarcus aquaticus</name>
    <dbReference type="NCBI Taxonomy" id="2044504"/>
    <lineage>
        <taxon>Bacteria</taxon>
        <taxon>Pseudomonadati</taxon>
        <taxon>Campylobacterota</taxon>
        <taxon>Epsilonproteobacteria</taxon>
        <taxon>Campylobacterales</taxon>
        <taxon>Arcobacteraceae</taxon>
        <taxon>Candidatus Marinarcus</taxon>
    </lineage>
</organism>
<keyword evidence="2" id="KW-1185">Reference proteome</keyword>
<protein>
    <submittedName>
        <fullName evidence="1">Uncharacterized protein</fullName>
    </submittedName>
</protein>
<evidence type="ECO:0000313" key="1">
    <source>
        <dbReference type="EMBL" id="RXJ57673.1"/>
    </source>
</evidence>
<reference evidence="1 2" key="1">
    <citation type="submission" date="2017-10" db="EMBL/GenBank/DDBJ databases">
        <title>Genomics of the genus Arcobacter.</title>
        <authorList>
            <person name="Perez-Cataluna A."/>
            <person name="Figueras M.J."/>
        </authorList>
    </citation>
    <scope>NUCLEOTIDE SEQUENCE [LARGE SCALE GENOMIC DNA]</scope>
    <source>
        <strain evidence="1 2">CECT 8987</strain>
    </source>
</reference>
<dbReference type="EMBL" id="PDKN01000004">
    <property type="protein sequence ID" value="RXJ57673.1"/>
    <property type="molecule type" value="Genomic_DNA"/>
</dbReference>
<dbReference type="OrthoDB" id="5344079at2"/>
<name>A0A4Q0XU15_9BACT</name>